<organism evidence="3">
    <name type="scientific">marine metagenome</name>
    <dbReference type="NCBI Taxonomy" id="408172"/>
    <lineage>
        <taxon>unclassified sequences</taxon>
        <taxon>metagenomes</taxon>
        <taxon>ecological metagenomes</taxon>
    </lineage>
</organism>
<feature type="compositionally biased region" description="Basic and acidic residues" evidence="1">
    <location>
        <begin position="478"/>
        <end position="490"/>
    </location>
</feature>
<feature type="region of interest" description="Disordered" evidence="1">
    <location>
        <begin position="450"/>
        <end position="490"/>
    </location>
</feature>
<name>A0A381VIW2_9ZZZZ</name>
<dbReference type="GO" id="GO:0006260">
    <property type="term" value="P:DNA replication"/>
    <property type="evidence" value="ECO:0007669"/>
    <property type="project" value="InterPro"/>
</dbReference>
<feature type="domain" description="SF4 helicase" evidence="2">
    <location>
        <begin position="188"/>
        <end position="422"/>
    </location>
</feature>
<evidence type="ECO:0000259" key="2">
    <source>
        <dbReference type="Pfam" id="PF03796"/>
    </source>
</evidence>
<dbReference type="Gene3D" id="3.40.50.300">
    <property type="entry name" value="P-loop containing nucleotide triphosphate hydrolases"/>
    <property type="match status" value="1"/>
</dbReference>
<dbReference type="Pfam" id="PF03796">
    <property type="entry name" value="DnaB_C"/>
    <property type="match status" value="1"/>
</dbReference>
<dbReference type="PANTHER" id="PTHR30153">
    <property type="entry name" value="REPLICATIVE DNA HELICASE DNAB"/>
    <property type="match status" value="1"/>
</dbReference>
<gene>
    <name evidence="3" type="ORF">METZ01_LOCUS92998</name>
</gene>
<dbReference type="GO" id="GO:0003678">
    <property type="term" value="F:DNA helicase activity"/>
    <property type="evidence" value="ECO:0007669"/>
    <property type="project" value="InterPro"/>
</dbReference>
<reference evidence="3" key="1">
    <citation type="submission" date="2018-05" db="EMBL/GenBank/DDBJ databases">
        <authorList>
            <person name="Lanie J.A."/>
            <person name="Ng W.-L."/>
            <person name="Kazmierczak K.M."/>
            <person name="Andrzejewski T.M."/>
            <person name="Davidsen T.M."/>
            <person name="Wayne K.J."/>
            <person name="Tettelin H."/>
            <person name="Glass J.I."/>
            <person name="Rusch D."/>
            <person name="Podicherti R."/>
            <person name="Tsui H.-C.T."/>
            <person name="Winkler M.E."/>
        </authorList>
    </citation>
    <scope>NUCLEOTIDE SEQUENCE</scope>
</reference>
<dbReference type="InterPro" id="IPR016136">
    <property type="entry name" value="DNA_helicase_N/primase_C"/>
</dbReference>
<dbReference type="GO" id="GO:0005524">
    <property type="term" value="F:ATP binding"/>
    <property type="evidence" value="ECO:0007669"/>
    <property type="project" value="InterPro"/>
</dbReference>
<evidence type="ECO:0000313" key="3">
    <source>
        <dbReference type="EMBL" id="SVA40144.1"/>
    </source>
</evidence>
<proteinExistence type="predicted"/>
<accession>A0A381VIW2</accession>
<dbReference type="PANTHER" id="PTHR30153:SF2">
    <property type="entry name" value="REPLICATIVE DNA HELICASE"/>
    <property type="match status" value="1"/>
</dbReference>
<feature type="non-terminal residue" evidence="3">
    <location>
        <position position="1"/>
    </location>
</feature>
<dbReference type="InterPro" id="IPR007694">
    <property type="entry name" value="DNA_helicase_DnaB-like_C"/>
</dbReference>
<dbReference type="SUPFAM" id="SSF52540">
    <property type="entry name" value="P-loop containing nucleoside triphosphate hydrolases"/>
    <property type="match status" value="1"/>
</dbReference>
<dbReference type="GO" id="GO:0005829">
    <property type="term" value="C:cytosol"/>
    <property type="evidence" value="ECO:0007669"/>
    <property type="project" value="TreeGrafter"/>
</dbReference>
<dbReference type="EMBL" id="UINC01008933">
    <property type="protein sequence ID" value="SVA40144.1"/>
    <property type="molecule type" value="Genomic_DNA"/>
</dbReference>
<dbReference type="AlphaFoldDB" id="A0A381VIW2"/>
<protein>
    <recommendedName>
        <fullName evidence="2">SF4 helicase domain-containing protein</fullName>
    </recommendedName>
</protein>
<evidence type="ECO:0000256" key="1">
    <source>
        <dbReference type="SAM" id="MobiDB-lite"/>
    </source>
</evidence>
<dbReference type="Gene3D" id="1.10.860.10">
    <property type="entry name" value="DNAb Helicase, Chain A"/>
    <property type="match status" value="1"/>
</dbReference>
<sequence length="490" mass="55639">VLAGIYSYGLDAYLDVAPMLSPLSFTDRSNQAVYKCFQHLFDEKKIKQLDESSFFSVAKELGYTWLIEKREEVNHIKSIFNTHILLENIPLFSGKIRRLEIARDLRRAMQDSDIQLSELEGDETVEHILGIPERCIFDFTAQLIRDGGNEPRLISEGMREHIIHRMDNPVEQVGLPSPWPIYNAAIGGGWRRKAVSMIGSRSGVGKSMLADNAAEHLAALKVPTLYLDTEMADEDHWYRVGANFADVKINELETGSAGKDPDKRQRVMEMLKRVEGAPFHYLNVSGNAFEETLAIIRRWIHKVVGFNEDGKTKDCCIIYDYVKLMSGEDLKFNVQEYQVLGFMMTSLHNLAVRNDVPIFSLIQLNRDGLDKEDASVVAGSDRVMWLTTNFAIYKPKSDEEIQSGGTQDGTHKLVVIKQRHGPGMSRGDYINIYMDGYKARVTEGKSKYQLQKERENAEAINPRPDEVDDCPNIPFGNTDEKERAEEQPIL</sequence>
<dbReference type="InterPro" id="IPR027417">
    <property type="entry name" value="P-loop_NTPase"/>
</dbReference>